<dbReference type="RefSeq" id="WP_027886531.1">
    <property type="nucleotide sequence ID" value="NZ_JBHSXZ010000016.1"/>
</dbReference>
<dbReference type="EMBL" id="QWKX01000001">
    <property type="protein sequence ID" value="RIH80117.1"/>
    <property type="molecule type" value="Genomic_DNA"/>
</dbReference>
<evidence type="ECO:0000256" key="3">
    <source>
        <dbReference type="PROSITE-ProRule" id="PRU00023"/>
    </source>
</evidence>
<dbReference type="Gene3D" id="1.25.40.20">
    <property type="entry name" value="Ankyrin repeat-containing domain"/>
    <property type="match status" value="1"/>
</dbReference>
<evidence type="ECO:0000256" key="2">
    <source>
        <dbReference type="ARBA" id="ARBA00023043"/>
    </source>
</evidence>
<evidence type="ECO:0000313" key="4">
    <source>
        <dbReference type="EMBL" id="RIH80117.1"/>
    </source>
</evidence>
<sequence length="192" mass="20958">MTMHPTPERIREFVLAAHGDLSKVQTMLAETPELLNLAHEWRPGDTETAIQAAAHVGHREIALYLLARGAPLEISTAAMLGQLETVREMLQREPALAQHKSAHGIPLLPHAALSSQPEMLELVFYHGAREGSGLALSLAVGRGDTAVARWLLEHAHPDLGWKNFQGKTLMDIALEAGHEEMLALLRAFGGRP</sequence>
<organism evidence="4 5">
    <name type="scientific">Meiothermus taiwanensis</name>
    <dbReference type="NCBI Taxonomy" id="172827"/>
    <lineage>
        <taxon>Bacteria</taxon>
        <taxon>Thermotogati</taxon>
        <taxon>Deinococcota</taxon>
        <taxon>Deinococci</taxon>
        <taxon>Thermales</taxon>
        <taxon>Thermaceae</taxon>
        <taxon>Meiothermus</taxon>
    </lineage>
</organism>
<dbReference type="InterPro" id="IPR002110">
    <property type="entry name" value="Ankyrin_rpt"/>
</dbReference>
<reference evidence="4 5" key="1">
    <citation type="submission" date="2018-08" db="EMBL/GenBank/DDBJ databases">
        <title>Meiothermus cateniformans JCM 15151 genome sequencing project.</title>
        <authorList>
            <person name="Da Costa M.S."/>
            <person name="Albuquerque L."/>
            <person name="Raposo P."/>
            <person name="Froufe H.J.C."/>
            <person name="Barroso C.S."/>
            <person name="Egas C."/>
        </authorList>
    </citation>
    <scope>NUCLEOTIDE SEQUENCE [LARGE SCALE GENOMIC DNA]</scope>
    <source>
        <strain evidence="4 5">JCM 15151</strain>
    </source>
</reference>
<feature type="repeat" description="ANK" evidence="3">
    <location>
        <begin position="45"/>
        <end position="77"/>
    </location>
</feature>
<evidence type="ECO:0000313" key="5">
    <source>
        <dbReference type="Proteomes" id="UP000266089"/>
    </source>
</evidence>
<dbReference type="Proteomes" id="UP000266089">
    <property type="component" value="Unassembled WGS sequence"/>
</dbReference>
<dbReference type="PANTHER" id="PTHR24166:SF48">
    <property type="entry name" value="PROTEIN VAPYRIN"/>
    <property type="match status" value="1"/>
</dbReference>
<accession>A0A399E5V9</accession>
<gene>
    <name evidence="4" type="ORF">Mcate_00088</name>
</gene>
<dbReference type="Pfam" id="PF00023">
    <property type="entry name" value="Ank"/>
    <property type="match status" value="1"/>
</dbReference>
<dbReference type="OrthoDB" id="384737at2"/>
<dbReference type="AlphaFoldDB" id="A0A399E5V9"/>
<comment type="caution">
    <text evidence="4">The sequence shown here is derived from an EMBL/GenBank/DDBJ whole genome shotgun (WGS) entry which is preliminary data.</text>
</comment>
<dbReference type="InterPro" id="IPR036770">
    <property type="entry name" value="Ankyrin_rpt-contain_sf"/>
</dbReference>
<evidence type="ECO:0000256" key="1">
    <source>
        <dbReference type="ARBA" id="ARBA00022737"/>
    </source>
</evidence>
<dbReference type="InterPro" id="IPR050889">
    <property type="entry name" value="Dendritic_Spine_Reg/Scaffold"/>
</dbReference>
<proteinExistence type="predicted"/>
<keyword evidence="1" id="KW-0677">Repeat</keyword>
<name>A0A399E5V9_9DEIN</name>
<dbReference type="PANTHER" id="PTHR24166">
    <property type="entry name" value="ROLLING PEBBLES, ISOFORM B"/>
    <property type="match status" value="1"/>
</dbReference>
<dbReference type="SUPFAM" id="SSF48403">
    <property type="entry name" value="Ankyrin repeat"/>
    <property type="match status" value="1"/>
</dbReference>
<dbReference type="PROSITE" id="PS50088">
    <property type="entry name" value="ANK_REPEAT"/>
    <property type="match status" value="1"/>
</dbReference>
<keyword evidence="2 3" id="KW-0040">ANK repeat</keyword>
<protein>
    <submittedName>
        <fullName evidence="4">Ankyrin repeats (3 copies)</fullName>
    </submittedName>
</protein>